<dbReference type="InParanoid" id="A0A3Q1IH09"/>
<accession>A0A3Q1IH09</accession>
<evidence type="ECO:0000313" key="3">
    <source>
        <dbReference type="Proteomes" id="UP000265040"/>
    </source>
</evidence>
<keyword evidence="3" id="KW-1185">Reference proteome</keyword>
<reference evidence="2" key="3">
    <citation type="submission" date="2025-09" db="UniProtKB">
        <authorList>
            <consortium name="Ensembl"/>
        </authorList>
    </citation>
    <scope>IDENTIFICATION</scope>
</reference>
<protein>
    <recommendedName>
        <fullName evidence="4">Cytochrome c domain-containing protein</fullName>
    </recommendedName>
</protein>
<dbReference type="Proteomes" id="UP000265040">
    <property type="component" value="Chromosome 15"/>
</dbReference>
<evidence type="ECO:0008006" key="4">
    <source>
        <dbReference type="Google" id="ProtNLM"/>
    </source>
</evidence>
<organism evidence="2 3">
    <name type="scientific">Anabas testudineus</name>
    <name type="common">Climbing perch</name>
    <name type="synonym">Anthias testudineus</name>
    <dbReference type="NCBI Taxonomy" id="64144"/>
    <lineage>
        <taxon>Eukaryota</taxon>
        <taxon>Metazoa</taxon>
        <taxon>Chordata</taxon>
        <taxon>Craniata</taxon>
        <taxon>Vertebrata</taxon>
        <taxon>Euteleostomi</taxon>
        <taxon>Actinopterygii</taxon>
        <taxon>Neopterygii</taxon>
        <taxon>Teleostei</taxon>
        <taxon>Neoteleostei</taxon>
        <taxon>Acanthomorphata</taxon>
        <taxon>Anabantaria</taxon>
        <taxon>Anabantiformes</taxon>
        <taxon>Anabantoidei</taxon>
        <taxon>Anabantidae</taxon>
        <taxon>Anabas</taxon>
    </lineage>
</organism>
<evidence type="ECO:0000256" key="1">
    <source>
        <dbReference type="SAM" id="SignalP"/>
    </source>
</evidence>
<name>A0A3Q1IH09_ANATE</name>
<reference evidence="2" key="1">
    <citation type="submission" date="2021-04" db="EMBL/GenBank/DDBJ databases">
        <authorList>
            <consortium name="Wellcome Sanger Institute Data Sharing"/>
        </authorList>
    </citation>
    <scope>NUCLEOTIDE SEQUENCE [LARGE SCALE GENOMIC DNA]</scope>
</reference>
<keyword evidence="1" id="KW-0732">Signal</keyword>
<evidence type="ECO:0000313" key="2">
    <source>
        <dbReference type="Ensembl" id="ENSATEP00000019490.1"/>
    </source>
</evidence>
<feature type="chain" id="PRO_5018594252" description="Cytochrome c domain-containing protein" evidence="1">
    <location>
        <begin position="18"/>
        <end position="60"/>
    </location>
</feature>
<dbReference type="AlphaFoldDB" id="A0A3Q1IH09"/>
<reference evidence="2" key="2">
    <citation type="submission" date="2025-08" db="UniProtKB">
        <authorList>
            <consortium name="Ensembl"/>
        </authorList>
    </citation>
    <scope>IDENTIFICATION</scope>
</reference>
<sequence length="60" mass="6421">IAMSVYLLLKLLSCAACHSNRDAEGEKAVIDAGERPFEVEMFSTALIGSSSNNKSAETFP</sequence>
<proteinExistence type="predicted"/>
<dbReference type="Ensembl" id="ENSATET00000019817.2">
    <property type="protein sequence ID" value="ENSATEP00000019490.1"/>
    <property type="gene ID" value="ENSATEG00000013581.2"/>
</dbReference>
<feature type="signal peptide" evidence="1">
    <location>
        <begin position="1"/>
        <end position="17"/>
    </location>
</feature>